<dbReference type="InterPro" id="IPR023214">
    <property type="entry name" value="HAD_sf"/>
</dbReference>
<dbReference type="OrthoDB" id="264363at2"/>
<dbReference type="Pfam" id="PF00702">
    <property type="entry name" value="Hydrolase"/>
    <property type="match status" value="1"/>
</dbReference>
<dbReference type="SFLD" id="SFLDS00003">
    <property type="entry name" value="Haloacid_Dehalogenase"/>
    <property type="match status" value="1"/>
</dbReference>
<dbReference type="CDD" id="cd02588">
    <property type="entry name" value="HAD_L2-DEX"/>
    <property type="match status" value="1"/>
</dbReference>
<dbReference type="NCBIfam" id="TIGR01428">
    <property type="entry name" value="HAD_type_II"/>
    <property type="match status" value="1"/>
</dbReference>
<dbReference type="PANTHER" id="PTHR43316:SF9">
    <property type="entry name" value="ACID DEHALOGENASE, PUTATIVE (AFU_ORTHOLOGUE AFUA_6G14460)-RELATED"/>
    <property type="match status" value="1"/>
</dbReference>
<dbReference type="InterPro" id="IPR036412">
    <property type="entry name" value="HAD-like_sf"/>
</dbReference>
<gene>
    <name evidence="2" type="ORF">WN50_25030</name>
</gene>
<dbReference type="RefSeq" id="WP_046281327.1">
    <property type="nucleotide sequence ID" value="NZ_LATL02000128.1"/>
</dbReference>
<name>A0A0F5YB92_9CYAN</name>
<protein>
    <submittedName>
        <fullName evidence="2">Haloacid dehalogenase</fullName>
    </submittedName>
</protein>
<dbReference type="PANTHER" id="PTHR43316">
    <property type="entry name" value="HYDROLASE, HALOACID DELAHOGENASE-RELATED"/>
    <property type="match status" value="1"/>
</dbReference>
<dbReference type="SUPFAM" id="SSF56784">
    <property type="entry name" value="HAD-like"/>
    <property type="match status" value="1"/>
</dbReference>
<keyword evidence="1" id="KW-0378">Hydrolase</keyword>
<comment type="caution">
    <text evidence="2">The sequence shown here is derived from an EMBL/GenBank/DDBJ whole genome shotgun (WGS) entry which is preliminary data.</text>
</comment>
<dbReference type="Proteomes" id="UP000033607">
    <property type="component" value="Unassembled WGS sequence"/>
</dbReference>
<evidence type="ECO:0000313" key="3">
    <source>
        <dbReference type="Proteomes" id="UP000033607"/>
    </source>
</evidence>
<dbReference type="InterPro" id="IPR006328">
    <property type="entry name" value="2-HAD"/>
</dbReference>
<evidence type="ECO:0000313" key="2">
    <source>
        <dbReference type="EMBL" id="KKD35500.1"/>
    </source>
</evidence>
<dbReference type="AlphaFoldDB" id="A0A0F5YB92"/>
<dbReference type="Gene3D" id="1.10.150.750">
    <property type="match status" value="1"/>
</dbReference>
<sequence>MLNFKQFEALSFDCYGTLMDWEAGITPVLKQLVSAHQIDCNERQLLEWFAEFESVAEAGEYQSYKDVLREVVQKIGERLEFEPTTTELDSLWMSIQNWQPFSDTIESLKALKLNYRLVIISNIDDDLFAQTAQQLQVEFDAVVTAQQVKSYKPTLRNFEFTLEKIGLSTDKLLHVAQSVYHDIVPAQQLGLKSVWVNRQQGKAGSGATKPATAKPDLEVPDLKTLVSLMNL</sequence>
<dbReference type="Gene3D" id="3.40.50.1000">
    <property type="entry name" value="HAD superfamily/HAD-like"/>
    <property type="match status" value="1"/>
</dbReference>
<dbReference type="SFLD" id="SFLDG01129">
    <property type="entry name" value="C1.5:_HAD__Beta-PGM__Phosphata"/>
    <property type="match status" value="1"/>
</dbReference>
<dbReference type="InterPro" id="IPR006439">
    <property type="entry name" value="HAD-SF_hydro_IA"/>
</dbReference>
<dbReference type="NCBIfam" id="TIGR01493">
    <property type="entry name" value="HAD-SF-IA-v2"/>
    <property type="match status" value="1"/>
</dbReference>
<proteinExistence type="predicted"/>
<accession>A0A0F5YB92</accession>
<dbReference type="GO" id="GO:0019120">
    <property type="term" value="F:hydrolase activity, acting on acid halide bonds, in C-halide compounds"/>
    <property type="evidence" value="ECO:0007669"/>
    <property type="project" value="InterPro"/>
</dbReference>
<organism evidence="2 3">
    <name type="scientific">Limnoraphis robusta CS-951</name>
    <dbReference type="NCBI Taxonomy" id="1637645"/>
    <lineage>
        <taxon>Bacteria</taxon>
        <taxon>Bacillati</taxon>
        <taxon>Cyanobacteriota</taxon>
        <taxon>Cyanophyceae</taxon>
        <taxon>Oscillatoriophycideae</taxon>
        <taxon>Oscillatoriales</taxon>
        <taxon>Sirenicapillariaceae</taxon>
        <taxon>Limnoraphis</taxon>
    </lineage>
</organism>
<dbReference type="EMBL" id="LATL02000128">
    <property type="protein sequence ID" value="KKD35500.1"/>
    <property type="molecule type" value="Genomic_DNA"/>
</dbReference>
<reference evidence="2 3" key="1">
    <citation type="submission" date="2015-06" db="EMBL/GenBank/DDBJ databases">
        <title>Draft genome assembly of filamentous brackish cyanobacterium Limnoraphis robusta strain CS-951.</title>
        <authorList>
            <person name="Willis A."/>
            <person name="Parks M."/>
            <person name="Burford M.A."/>
        </authorList>
    </citation>
    <scope>NUCLEOTIDE SEQUENCE [LARGE SCALE GENOMIC DNA]</scope>
    <source>
        <strain evidence="2 3">CS-951</strain>
    </source>
</reference>
<evidence type="ECO:0000256" key="1">
    <source>
        <dbReference type="ARBA" id="ARBA00022801"/>
    </source>
</evidence>
<dbReference type="PRINTS" id="PR00413">
    <property type="entry name" value="HADHALOGNASE"/>
</dbReference>
<dbReference type="InterPro" id="IPR051540">
    <property type="entry name" value="S-2-haloacid_dehalogenase"/>
</dbReference>